<dbReference type="Proteomes" id="UP000475532">
    <property type="component" value="Unassembled WGS sequence"/>
</dbReference>
<keyword evidence="1" id="KW-0812">Transmembrane</keyword>
<name>A0A6L9QIK7_9ACTN</name>
<organism evidence="2 3">
    <name type="scientific">Actinomadura bangladeshensis</name>
    <dbReference type="NCBI Taxonomy" id="453573"/>
    <lineage>
        <taxon>Bacteria</taxon>
        <taxon>Bacillati</taxon>
        <taxon>Actinomycetota</taxon>
        <taxon>Actinomycetes</taxon>
        <taxon>Streptosporangiales</taxon>
        <taxon>Thermomonosporaceae</taxon>
        <taxon>Actinomadura</taxon>
    </lineage>
</organism>
<keyword evidence="1" id="KW-0472">Membrane</keyword>
<evidence type="ECO:0000313" key="2">
    <source>
        <dbReference type="EMBL" id="NEA24856.1"/>
    </source>
</evidence>
<reference evidence="2 3" key="1">
    <citation type="submission" date="2020-01" db="EMBL/GenBank/DDBJ databases">
        <title>Insect and environment-associated Actinomycetes.</title>
        <authorList>
            <person name="Currrie C."/>
            <person name="Chevrette M."/>
            <person name="Carlson C."/>
            <person name="Stubbendieck R."/>
            <person name="Wendt-Pienkowski E."/>
        </authorList>
    </citation>
    <scope>NUCLEOTIDE SEQUENCE [LARGE SCALE GENOMIC DNA]</scope>
    <source>
        <strain evidence="2 3">SID10258</strain>
    </source>
</reference>
<accession>A0A6L9QIK7</accession>
<feature type="transmembrane region" description="Helical" evidence="1">
    <location>
        <begin position="549"/>
        <end position="573"/>
    </location>
</feature>
<dbReference type="AlphaFoldDB" id="A0A6L9QIK7"/>
<protein>
    <recommendedName>
        <fullName evidence="4">Membrane-associated oxidoreductase</fullName>
    </recommendedName>
</protein>
<evidence type="ECO:0008006" key="4">
    <source>
        <dbReference type="Google" id="ProtNLM"/>
    </source>
</evidence>
<gene>
    <name evidence="2" type="ORF">G3I70_20540</name>
</gene>
<dbReference type="RefSeq" id="WP_163058300.1">
    <property type="nucleotide sequence ID" value="NZ_JAAGLI010000534.1"/>
</dbReference>
<comment type="caution">
    <text evidence="2">The sequence shown here is derived from an EMBL/GenBank/DDBJ whole genome shotgun (WGS) entry which is preliminary data.</text>
</comment>
<dbReference type="EMBL" id="JAAGLI010000534">
    <property type="protein sequence ID" value="NEA24856.1"/>
    <property type="molecule type" value="Genomic_DNA"/>
</dbReference>
<sequence length="579" mass="61901">MVSWHNKIEKQLLEHLKGGHVTTFIPAADALVSERTIRAEVLRALLTDPDVERLHPPLVSIDGVAIDGRLNLNGLDCKVNLFLVDCVFHEVLELSFAHLPRLVLARSRLVGVDAAGVRIDNGLDARFVQCDGTVRLSGARIGGQTDFTGARLVSAEGSALEADGFRADGDLLLRAELHKQAHVVSEFHAQAGEDAVRLIGAHISGDLDLIGARLEAERGPALTAERVQVDGSAMFQAVKATSMLGDAPVERDGVSVLVLKGAVIGGELSLDKAKISSAQVGAVAADNIRVGGDAFLRNMNAIGTDPEGVIRLLGAHVDGSLKCHGGVIASRSGAQCILDLRFATLHKALYLKPDFLRTGSEDKVSLDGLKYAIDLPDAMDRREWIDFLRARVPYAAQPYRQLADVYSAAGREEDARRVLIAQRDHLLVSGNYISPFEKFRLRALKVAVGYGYRMSRPLAGLALTAVSAIALVVVSAATTDAVRLTPVYSNQVKAAASARPAGPADTDPSALHCTLVDQIGLGIELSVPLINTTTRVRCNIIASSKIEQLIVAAGWIFQVLGWMFAALFAAGVAKTIRED</sequence>
<evidence type="ECO:0000256" key="1">
    <source>
        <dbReference type="SAM" id="Phobius"/>
    </source>
</evidence>
<evidence type="ECO:0000313" key="3">
    <source>
        <dbReference type="Proteomes" id="UP000475532"/>
    </source>
</evidence>
<proteinExistence type="predicted"/>
<keyword evidence="1" id="KW-1133">Transmembrane helix</keyword>